<protein>
    <submittedName>
        <fullName evidence="1">Uncharacterized protein</fullName>
    </submittedName>
</protein>
<dbReference type="EMBL" id="CAJNNW010005760">
    <property type="protein sequence ID" value="CAE8647682.1"/>
    <property type="molecule type" value="Genomic_DNA"/>
</dbReference>
<accession>A0A813IBC2</accession>
<name>A0A813IBC2_POLGL</name>
<sequence length="124" mass="13937">TNDTFYHDHILPNETYFLSHTQFWLSAAGLNWRFPSRPKYFDLQRFNLTTMFNLGSWNQTILDGNMFFCRPPPPATTPPMLSASKDGWNSPGAALMATTGSARTTVAGLGPLCILLWSLCYTLI</sequence>
<dbReference type="AlphaFoldDB" id="A0A813IBC2"/>
<gene>
    <name evidence="1" type="ORF">PGLA2088_LOCUS5896</name>
</gene>
<evidence type="ECO:0000313" key="1">
    <source>
        <dbReference type="EMBL" id="CAE8647682.1"/>
    </source>
</evidence>
<proteinExistence type="predicted"/>
<organism evidence="1 2">
    <name type="scientific">Polarella glacialis</name>
    <name type="common">Dinoflagellate</name>
    <dbReference type="NCBI Taxonomy" id="89957"/>
    <lineage>
        <taxon>Eukaryota</taxon>
        <taxon>Sar</taxon>
        <taxon>Alveolata</taxon>
        <taxon>Dinophyceae</taxon>
        <taxon>Suessiales</taxon>
        <taxon>Suessiaceae</taxon>
        <taxon>Polarella</taxon>
    </lineage>
</organism>
<feature type="non-terminal residue" evidence="1">
    <location>
        <position position="124"/>
    </location>
</feature>
<reference evidence="1" key="1">
    <citation type="submission" date="2021-02" db="EMBL/GenBank/DDBJ databases">
        <authorList>
            <person name="Dougan E. K."/>
            <person name="Rhodes N."/>
            <person name="Thang M."/>
            <person name="Chan C."/>
        </authorList>
    </citation>
    <scope>NUCLEOTIDE SEQUENCE</scope>
</reference>
<dbReference type="Proteomes" id="UP000626109">
    <property type="component" value="Unassembled WGS sequence"/>
</dbReference>
<comment type="caution">
    <text evidence="1">The sequence shown here is derived from an EMBL/GenBank/DDBJ whole genome shotgun (WGS) entry which is preliminary data.</text>
</comment>
<evidence type="ECO:0000313" key="2">
    <source>
        <dbReference type="Proteomes" id="UP000626109"/>
    </source>
</evidence>